<feature type="domain" description="Reverse transcriptase Ty1/copia-type" evidence="2">
    <location>
        <begin position="453"/>
        <end position="567"/>
    </location>
</feature>
<accession>A0A6L2LZZ8</accession>
<evidence type="ECO:0000259" key="2">
    <source>
        <dbReference type="Pfam" id="PF07727"/>
    </source>
</evidence>
<dbReference type="AlphaFoldDB" id="A0A6L2LZZ8"/>
<evidence type="ECO:0000256" key="1">
    <source>
        <dbReference type="SAM" id="MobiDB-lite"/>
    </source>
</evidence>
<gene>
    <name evidence="3" type="ORF">Tci_038878</name>
</gene>
<protein>
    <recommendedName>
        <fullName evidence="2">Reverse transcriptase Ty1/copia-type domain-containing protein</fullName>
    </recommendedName>
</protein>
<comment type="caution">
    <text evidence="3">The sequence shown here is derived from an EMBL/GenBank/DDBJ whole genome shotgun (WGS) entry which is preliminary data.</text>
</comment>
<dbReference type="EMBL" id="BKCJ010005464">
    <property type="protein sequence ID" value="GEU66900.1"/>
    <property type="molecule type" value="Genomic_DNA"/>
</dbReference>
<feature type="compositionally biased region" description="Basic and acidic residues" evidence="1">
    <location>
        <begin position="237"/>
        <end position="254"/>
    </location>
</feature>
<feature type="region of interest" description="Disordered" evidence="1">
    <location>
        <begin position="235"/>
        <end position="254"/>
    </location>
</feature>
<organism evidence="3">
    <name type="scientific">Tanacetum cinerariifolium</name>
    <name type="common">Dalmatian daisy</name>
    <name type="synonym">Chrysanthemum cinerariifolium</name>
    <dbReference type="NCBI Taxonomy" id="118510"/>
    <lineage>
        <taxon>Eukaryota</taxon>
        <taxon>Viridiplantae</taxon>
        <taxon>Streptophyta</taxon>
        <taxon>Embryophyta</taxon>
        <taxon>Tracheophyta</taxon>
        <taxon>Spermatophyta</taxon>
        <taxon>Magnoliopsida</taxon>
        <taxon>eudicotyledons</taxon>
        <taxon>Gunneridae</taxon>
        <taxon>Pentapetalae</taxon>
        <taxon>asterids</taxon>
        <taxon>campanulids</taxon>
        <taxon>Asterales</taxon>
        <taxon>Asteraceae</taxon>
        <taxon>Asteroideae</taxon>
        <taxon>Anthemideae</taxon>
        <taxon>Anthemidinae</taxon>
        <taxon>Tanacetum</taxon>
    </lineage>
</organism>
<reference evidence="3" key="1">
    <citation type="journal article" date="2019" name="Sci. Rep.">
        <title>Draft genome of Tanacetum cinerariifolium, the natural source of mosquito coil.</title>
        <authorList>
            <person name="Yamashiro T."/>
            <person name="Shiraishi A."/>
            <person name="Satake H."/>
            <person name="Nakayama K."/>
        </authorList>
    </citation>
    <scope>NUCLEOTIDE SEQUENCE</scope>
</reference>
<proteinExistence type="predicted"/>
<sequence length="709" mass="80495">MNQDSSRRTVNVEESASKVMVAIDGVGLCMELEFKGYGPKTSYSVSENISNEVKESFDAPLVKELVLDDKLEKKTVFLTIAKIEFVRPKQQEKPVRKPVRNMAPRSVNTARPNSAIVNDLELQEKGVIDSGCSRHITGYMSYLFEYKEINGGYVTFEGDPKGGKITGKGKISTGSGPTWLFNNDTLTKYMNYKPVVAKSQSNGSAGKARAETVLDKDYILLPLWTQDPLLSYSSKDSLGDRFKPSEEEEKNDAKYIENKDNEVLSTKEPRDNVIDKDIVYGCADDPNMPNLEEIIYSDEDEDVGTEADMTNLDTNIPASPIPTTIIYKDHPVEQINEDIHLTPQTRRMTKNVTNYGMFSLVQQRINYKDFWNCLFACFLSQVEPKKQVWTLVDLRYRKRDIRTKLIYINKKDKRGIVVRNKARLVTQGYTQEEGINYDEVFAQVARIEAIRLIKKEVYIYQPLGFEDPEFPKRVYKVEKASYGLHQAHRAWYKTLSTYLLENGFHRGQINKALFIKRDKGDILLVQVYVDDIIFGSIKKEMCTEFEKMMHKKFQISSMGKLTFFLGLLPLEFQLLRVYLIYKKETSRIAKNVDFAEIVDFVNANPIRFTLTVVDPGAKIPYWEIQLLKLEDVEIQGRYGYDTEINTASTSITTASTNITTASINITTAESVTTVSAPITTIGVSVSTSEPSTPPPTTTTIIEDEDLTIA</sequence>
<evidence type="ECO:0000313" key="3">
    <source>
        <dbReference type="EMBL" id="GEU66900.1"/>
    </source>
</evidence>
<name>A0A6L2LZZ8_TANCI</name>
<dbReference type="InterPro" id="IPR013103">
    <property type="entry name" value="RVT_2"/>
</dbReference>
<dbReference type="Pfam" id="PF07727">
    <property type="entry name" value="RVT_2"/>
    <property type="match status" value="1"/>
</dbReference>